<comment type="caution">
    <text evidence="3">The sequence shown here is derived from an EMBL/GenBank/DDBJ whole genome shotgun (WGS) entry which is preliminary data.</text>
</comment>
<name>A0ABP8WZV2_9ACTN</name>
<feature type="domain" description="YCII-related" evidence="2">
    <location>
        <begin position="23"/>
        <end position="115"/>
    </location>
</feature>
<dbReference type="SUPFAM" id="SSF54909">
    <property type="entry name" value="Dimeric alpha+beta barrel"/>
    <property type="match status" value="1"/>
</dbReference>
<dbReference type="EMBL" id="BAABKM010000002">
    <property type="protein sequence ID" value="GAA4697340.1"/>
    <property type="molecule type" value="Genomic_DNA"/>
</dbReference>
<evidence type="ECO:0000313" key="3">
    <source>
        <dbReference type="EMBL" id="GAA4697340.1"/>
    </source>
</evidence>
<protein>
    <submittedName>
        <fullName evidence="3">YciI family protein</fullName>
    </submittedName>
</protein>
<comment type="similarity">
    <text evidence="1">Belongs to the YciI family.</text>
</comment>
<dbReference type="InterPro" id="IPR011008">
    <property type="entry name" value="Dimeric_a/b-barrel"/>
</dbReference>
<dbReference type="Pfam" id="PF03795">
    <property type="entry name" value="YCII"/>
    <property type="match status" value="1"/>
</dbReference>
<gene>
    <name evidence="3" type="ORF">GCM10023349_11410</name>
</gene>
<dbReference type="PANTHER" id="PTHR35174">
    <property type="entry name" value="BLL7171 PROTEIN-RELATED"/>
    <property type="match status" value="1"/>
</dbReference>
<keyword evidence="4" id="KW-1185">Reference proteome</keyword>
<evidence type="ECO:0000259" key="2">
    <source>
        <dbReference type="Pfam" id="PF03795"/>
    </source>
</evidence>
<dbReference type="Gene3D" id="3.30.70.1060">
    <property type="entry name" value="Dimeric alpha+beta barrel"/>
    <property type="match status" value="1"/>
</dbReference>
<evidence type="ECO:0000256" key="1">
    <source>
        <dbReference type="ARBA" id="ARBA00007689"/>
    </source>
</evidence>
<sequence length="141" mass="15383">MSKTEESDRRTGDSNVETQEMQMRYMVFVKMAQDVGEAPPALFEAMDAEMGQAFADGSMILAGGLGGGEQIVELRLADGAITTTDGPYAEAKEIVGGFSIVEARTQDEAVEGARRVLELHQQHWPGWKGAVEIRPIWGPDR</sequence>
<dbReference type="Proteomes" id="UP001499974">
    <property type="component" value="Unassembled WGS sequence"/>
</dbReference>
<proteinExistence type="inferred from homology"/>
<evidence type="ECO:0000313" key="4">
    <source>
        <dbReference type="Proteomes" id="UP001499974"/>
    </source>
</evidence>
<reference evidence="4" key="1">
    <citation type="journal article" date="2019" name="Int. J. Syst. Evol. Microbiol.">
        <title>The Global Catalogue of Microorganisms (GCM) 10K type strain sequencing project: providing services to taxonomists for standard genome sequencing and annotation.</title>
        <authorList>
            <consortium name="The Broad Institute Genomics Platform"/>
            <consortium name="The Broad Institute Genome Sequencing Center for Infectious Disease"/>
            <person name="Wu L."/>
            <person name="Ma J."/>
        </authorList>
    </citation>
    <scope>NUCLEOTIDE SEQUENCE [LARGE SCALE GENOMIC DNA]</scope>
    <source>
        <strain evidence="4">JCM 18531</strain>
    </source>
</reference>
<accession>A0ABP8WZV2</accession>
<organism evidence="3 4">
    <name type="scientific">Nocardioides conyzicola</name>
    <dbReference type="NCBI Taxonomy" id="1651781"/>
    <lineage>
        <taxon>Bacteria</taxon>
        <taxon>Bacillati</taxon>
        <taxon>Actinomycetota</taxon>
        <taxon>Actinomycetes</taxon>
        <taxon>Propionibacteriales</taxon>
        <taxon>Nocardioidaceae</taxon>
        <taxon>Nocardioides</taxon>
    </lineage>
</organism>
<dbReference type="InterPro" id="IPR005545">
    <property type="entry name" value="YCII"/>
</dbReference>